<keyword evidence="6" id="KW-0408">Iron</keyword>
<gene>
    <name evidence="11" type="ORF">GCM10010987_10160</name>
    <name evidence="12" type="ORF">XH86_06285</name>
</gene>
<dbReference type="PANTHER" id="PTHR43756">
    <property type="entry name" value="CHOLINE MONOOXYGENASE, CHLOROPLASTIC"/>
    <property type="match status" value="1"/>
</dbReference>
<evidence type="ECO:0000256" key="3">
    <source>
        <dbReference type="ARBA" id="ARBA00022723"/>
    </source>
</evidence>
<evidence type="ECO:0000256" key="9">
    <source>
        <dbReference type="SAM" id="MobiDB-lite"/>
    </source>
</evidence>
<proteinExistence type="inferred from homology"/>
<evidence type="ECO:0000313" key="14">
    <source>
        <dbReference type="Proteomes" id="UP000625079"/>
    </source>
</evidence>
<evidence type="ECO:0000256" key="1">
    <source>
        <dbReference type="ARBA" id="ARBA00008751"/>
    </source>
</evidence>
<comment type="similarity">
    <text evidence="1">Belongs to the bacterial ring-hydroxylating dioxygenase alpha subunit family.</text>
</comment>
<keyword evidence="3" id="KW-0479">Metal-binding</keyword>
<dbReference type="PANTHER" id="PTHR43756:SF1">
    <property type="entry name" value="3-PHENYLPROPIONATE_CINNAMIC ACID DIOXYGENASE SUBUNIT ALPHA"/>
    <property type="match status" value="1"/>
</dbReference>
<dbReference type="PRINTS" id="PR00090">
    <property type="entry name" value="RNGDIOXGNASE"/>
</dbReference>
<sequence>MTSFRSEVPSPVRPSDGGVRGGPITPEMVSKLLDDRPDDGIFRVDRTVFTDQDIFERELTHVFEGTWVFVGLESQLRKPNDFVTTYIGRHPVLITKDGTGEIRCFFNTCRHRGAIVCPFKKGNQKFHVCRYHGWSYDSAGKNVSMTDEKDGQYPPSFLADDHGLKPVPKIASYRGLLFASVSPDVPTLEEHLGDARAFIDLVVDQGIEGLEFVDGNVSYTFDANWKLQFENGLDYYHFASTHSSYIDVLKKREVRRGPLEVKPWNPTETDPDAQGSFSLARGHAMMWSIHASRVYKLRPLNQDGKLLSTVQGQTREDKLKWMFRQRNLTIYPNLQIVDIGTLQLRTWRPLAPDKTEITSHCLAPVGESDEARRVRIRLYEDFFNPSGLATSDDNVMYELCQTGYGARFAGPTQGYARGLRPKSGEALNYSSELQVSPDRWTYGAPLFGDETCFHSGYREWLRLMTRDPSEG</sequence>
<dbReference type="EMBL" id="BMHC01000001">
    <property type="protein sequence ID" value="GGI20599.1"/>
    <property type="molecule type" value="Genomic_DNA"/>
</dbReference>
<dbReference type="PROSITE" id="PS00570">
    <property type="entry name" value="RING_HYDROXYL_ALPHA"/>
    <property type="match status" value="1"/>
</dbReference>
<evidence type="ECO:0000256" key="7">
    <source>
        <dbReference type="ARBA" id="ARBA00023014"/>
    </source>
</evidence>
<keyword evidence="7" id="KW-0411">Iron-sulfur</keyword>
<evidence type="ECO:0000256" key="8">
    <source>
        <dbReference type="ARBA" id="ARBA00023027"/>
    </source>
</evidence>
<dbReference type="Gene3D" id="2.102.10.10">
    <property type="entry name" value="Rieske [2Fe-2S] iron-sulphur domain"/>
    <property type="match status" value="1"/>
</dbReference>
<dbReference type="Gene3D" id="3.90.380.10">
    <property type="entry name" value="Naphthalene 1,2-dioxygenase Alpha Subunit, Chain A, domain 1"/>
    <property type="match status" value="1"/>
</dbReference>
<dbReference type="OrthoDB" id="7456916at2"/>
<protein>
    <submittedName>
        <fullName evidence="11">Benzoate dioxygenase large subunit</fullName>
    </submittedName>
</protein>
<reference evidence="12 13" key="2">
    <citation type="submission" date="2018-06" db="EMBL/GenBank/DDBJ databases">
        <title>Comparative genomics of rhizobia nodulating Arachis hypogaea in China.</title>
        <authorList>
            <person name="Li Y."/>
        </authorList>
    </citation>
    <scope>NUCLEOTIDE SEQUENCE [LARGE SCALE GENOMIC DNA]</scope>
    <source>
        <strain evidence="12 13">CCBAU 51658</strain>
    </source>
</reference>
<keyword evidence="2" id="KW-0001">2Fe-2S</keyword>
<dbReference type="Proteomes" id="UP000593880">
    <property type="component" value="Chromosome"/>
</dbReference>
<dbReference type="InterPro" id="IPR001663">
    <property type="entry name" value="Rng_hydr_dOase-A"/>
</dbReference>
<name>A0A410V0Z9_9BRAD</name>
<organism evidence="11 14">
    <name type="scientific">Bradyrhizobium guangdongense</name>
    <dbReference type="NCBI Taxonomy" id="1325090"/>
    <lineage>
        <taxon>Bacteria</taxon>
        <taxon>Pseudomonadati</taxon>
        <taxon>Pseudomonadota</taxon>
        <taxon>Alphaproteobacteria</taxon>
        <taxon>Hyphomicrobiales</taxon>
        <taxon>Nitrobacteraceae</taxon>
        <taxon>Bradyrhizobium</taxon>
    </lineage>
</organism>
<dbReference type="GO" id="GO:0051537">
    <property type="term" value="F:2 iron, 2 sulfur cluster binding"/>
    <property type="evidence" value="ECO:0007669"/>
    <property type="project" value="UniProtKB-KW"/>
</dbReference>
<dbReference type="EMBL" id="CP030057">
    <property type="protein sequence ID" value="QOZ58383.1"/>
    <property type="molecule type" value="Genomic_DNA"/>
</dbReference>
<dbReference type="InterPro" id="IPR015881">
    <property type="entry name" value="ARHD_Rieske_2Fe_2S"/>
</dbReference>
<evidence type="ECO:0000256" key="5">
    <source>
        <dbReference type="ARBA" id="ARBA00023002"/>
    </source>
</evidence>
<feature type="region of interest" description="Disordered" evidence="9">
    <location>
        <begin position="1"/>
        <end position="26"/>
    </location>
</feature>
<keyword evidence="4 11" id="KW-0223">Dioxygenase</keyword>
<evidence type="ECO:0000256" key="2">
    <source>
        <dbReference type="ARBA" id="ARBA00022714"/>
    </source>
</evidence>
<keyword evidence="13" id="KW-1185">Reference proteome</keyword>
<evidence type="ECO:0000256" key="6">
    <source>
        <dbReference type="ARBA" id="ARBA00023004"/>
    </source>
</evidence>
<keyword evidence="5" id="KW-0560">Oxidoreductase</keyword>
<dbReference type="InterPro" id="IPR036922">
    <property type="entry name" value="Rieske_2Fe-2S_sf"/>
</dbReference>
<reference evidence="11" key="1">
    <citation type="journal article" date="2014" name="Int. J. Syst. Evol. Microbiol.">
        <title>Complete genome sequence of Corynebacterium casei LMG S-19264T (=DSM 44701T), isolated from a smear-ripened cheese.</title>
        <authorList>
            <consortium name="US DOE Joint Genome Institute (JGI-PGF)"/>
            <person name="Walter F."/>
            <person name="Albersmeier A."/>
            <person name="Kalinowski J."/>
            <person name="Ruckert C."/>
        </authorList>
    </citation>
    <scope>NUCLEOTIDE SEQUENCE</scope>
    <source>
        <strain evidence="11">CGMCC 1.15034</strain>
    </source>
</reference>
<dbReference type="PROSITE" id="PS51296">
    <property type="entry name" value="RIESKE"/>
    <property type="match status" value="1"/>
</dbReference>
<reference evidence="11" key="3">
    <citation type="submission" date="2022-12" db="EMBL/GenBank/DDBJ databases">
        <authorList>
            <person name="Sun Q."/>
            <person name="Zhou Y."/>
        </authorList>
    </citation>
    <scope>NUCLEOTIDE SEQUENCE</scope>
    <source>
        <strain evidence="11">CGMCC 1.15034</strain>
    </source>
</reference>
<keyword evidence="8" id="KW-0520">NAD</keyword>
<dbReference type="GO" id="GO:0051213">
    <property type="term" value="F:dioxygenase activity"/>
    <property type="evidence" value="ECO:0007669"/>
    <property type="project" value="UniProtKB-KW"/>
</dbReference>
<evidence type="ECO:0000313" key="12">
    <source>
        <dbReference type="EMBL" id="QOZ58383.1"/>
    </source>
</evidence>
<dbReference type="Proteomes" id="UP000625079">
    <property type="component" value="Unassembled WGS sequence"/>
</dbReference>
<evidence type="ECO:0000259" key="10">
    <source>
        <dbReference type="PROSITE" id="PS51296"/>
    </source>
</evidence>
<feature type="domain" description="Rieske" evidence="10">
    <location>
        <begin position="67"/>
        <end position="165"/>
    </location>
</feature>
<evidence type="ECO:0000256" key="4">
    <source>
        <dbReference type="ARBA" id="ARBA00022964"/>
    </source>
</evidence>
<dbReference type="CDD" id="cd08879">
    <property type="entry name" value="RHO_alpha_C_AntDO-like"/>
    <property type="match status" value="1"/>
</dbReference>
<dbReference type="InterPro" id="IPR015879">
    <property type="entry name" value="Ring_hydroxy_dOase_asu_C_dom"/>
</dbReference>
<dbReference type="SUPFAM" id="SSF50022">
    <property type="entry name" value="ISP domain"/>
    <property type="match status" value="1"/>
</dbReference>
<dbReference type="SUPFAM" id="SSF55961">
    <property type="entry name" value="Bet v1-like"/>
    <property type="match status" value="1"/>
</dbReference>
<dbReference type="Pfam" id="PF00355">
    <property type="entry name" value="Rieske"/>
    <property type="match status" value="1"/>
</dbReference>
<dbReference type="Pfam" id="PF00848">
    <property type="entry name" value="Ring_hydroxyl_A"/>
    <property type="match status" value="1"/>
</dbReference>
<evidence type="ECO:0000313" key="11">
    <source>
        <dbReference type="EMBL" id="GGI20599.1"/>
    </source>
</evidence>
<evidence type="ECO:0000313" key="13">
    <source>
        <dbReference type="Proteomes" id="UP000593880"/>
    </source>
</evidence>
<dbReference type="GO" id="GO:0005506">
    <property type="term" value="F:iron ion binding"/>
    <property type="evidence" value="ECO:0007669"/>
    <property type="project" value="InterPro"/>
</dbReference>
<accession>A0A410V0Z9</accession>
<dbReference type="InterPro" id="IPR017941">
    <property type="entry name" value="Rieske_2Fe-2S"/>
</dbReference>
<dbReference type="AlphaFoldDB" id="A0A410V0Z9"/>